<dbReference type="RefSeq" id="WP_015960466.1">
    <property type="nucleotide sequence ID" value="NC_009436.1"/>
</dbReference>
<proteinExistence type="predicted"/>
<dbReference type="Proteomes" id="UP000000230">
    <property type="component" value="Chromosome"/>
</dbReference>
<dbReference type="Pfam" id="PF10109">
    <property type="entry name" value="Phage_TAC_7"/>
    <property type="match status" value="1"/>
</dbReference>
<protein>
    <submittedName>
        <fullName evidence="1">Phage tail E family protein</fullName>
    </submittedName>
</protein>
<gene>
    <name evidence="1" type="ordered locus">Ent638_3480</name>
</gene>
<dbReference type="OrthoDB" id="7366507at2"/>
<accession>A0A9J9GJ39</accession>
<keyword evidence="2" id="KW-1185">Reference proteome</keyword>
<dbReference type="KEGG" id="ent:Ent638_3480"/>
<reference evidence="2" key="1">
    <citation type="journal article" date="2010" name="PLoS Genet.">
        <title>Genome sequence of the plant growth promoting endophytic bacterium Enterobacter sp. 638.</title>
        <authorList>
            <person name="Taghavi S."/>
            <person name="van der Lelie D."/>
            <person name="Hoffman A."/>
            <person name="Zhang Y.B."/>
            <person name="Walla M.D."/>
            <person name="Vangronsveld J."/>
            <person name="Newman L."/>
            <person name="Monchy S."/>
        </authorList>
    </citation>
    <scope>NUCLEOTIDE SEQUENCE [LARGE SCALE GENOMIC DNA]</scope>
    <source>
        <strain evidence="2">638</strain>
    </source>
</reference>
<organism evidence="1 2">
    <name type="scientific">Enterobacter sp. (strain 638)</name>
    <dbReference type="NCBI Taxonomy" id="399742"/>
    <lineage>
        <taxon>Bacteria</taxon>
        <taxon>Pseudomonadati</taxon>
        <taxon>Pseudomonadota</taxon>
        <taxon>Gammaproteobacteria</taxon>
        <taxon>Enterobacterales</taxon>
        <taxon>Enterobacteriaceae</taxon>
        <taxon>Enterobacter</taxon>
    </lineage>
</organism>
<sequence>MKNINETAVTDAENVNPNVVIFDTPLMRGEQKIEQVTLTKPNAGTLRGVSLASLANSDVDALIKVLPRMTYPVLTEQEIIRLDASDLISLAGKVVGFLSPASAR</sequence>
<evidence type="ECO:0000313" key="2">
    <source>
        <dbReference type="Proteomes" id="UP000000230"/>
    </source>
</evidence>
<name>A0A9J9GJ39_ENT38</name>
<evidence type="ECO:0000313" key="1">
    <source>
        <dbReference type="EMBL" id="ABP62139.1"/>
    </source>
</evidence>
<dbReference type="InterPro" id="IPR019289">
    <property type="entry name" value="Phage_tail_E/E"/>
</dbReference>
<dbReference type="EMBL" id="CP000653">
    <property type="protein sequence ID" value="ABP62139.1"/>
    <property type="molecule type" value="Genomic_DNA"/>
</dbReference>
<dbReference type="AlphaFoldDB" id="A0A9J9GJ39"/>